<accession>A0A6A4QXE5</accession>
<dbReference type="EMBL" id="WOCE01000002">
    <property type="protein sequence ID" value="KAE9618811.1"/>
    <property type="molecule type" value="Genomic_DNA"/>
</dbReference>
<comment type="caution">
    <text evidence="1">The sequence shown here is derived from an EMBL/GenBank/DDBJ whole genome shotgun (WGS) entry which is preliminary data.</text>
</comment>
<keyword evidence="2" id="KW-1185">Reference proteome</keyword>
<name>A0A6A4QXE5_LUPAL</name>
<protein>
    <submittedName>
        <fullName evidence="1">Uncharacterized protein</fullName>
    </submittedName>
</protein>
<organism evidence="1 2">
    <name type="scientific">Lupinus albus</name>
    <name type="common">White lupine</name>
    <name type="synonym">Lupinus termis</name>
    <dbReference type="NCBI Taxonomy" id="3870"/>
    <lineage>
        <taxon>Eukaryota</taxon>
        <taxon>Viridiplantae</taxon>
        <taxon>Streptophyta</taxon>
        <taxon>Embryophyta</taxon>
        <taxon>Tracheophyta</taxon>
        <taxon>Spermatophyta</taxon>
        <taxon>Magnoliopsida</taxon>
        <taxon>eudicotyledons</taxon>
        <taxon>Gunneridae</taxon>
        <taxon>Pentapetalae</taxon>
        <taxon>rosids</taxon>
        <taxon>fabids</taxon>
        <taxon>Fabales</taxon>
        <taxon>Fabaceae</taxon>
        <taxon>Papilionoideae</taxon>
        <taxon>50 kb inversion clade</taxon>
        <taxon>genistoids sensu lato</taxon>
        <taxon>core genistoids</taxon>
        <taxon>Genisteae</taxon>
        <taxon>Lupinus</taxon>
    </lineage>
</organism>
<dbReference type="AlphaFoldDB" id="A0A6A4QXE5"/>
<proteinExistence type="predicted"/>
<reference evidence="2" key="1">
    <citation type="journal article" date="2020" name="Nat. Commun.">
        <title>Genome sequence of the cluster root forming white lupin.</title>
        <authorList>
            <person name="Hufnagel B."/>
            <person name="Marques A."/>
            <person name="Soriano A."/>
            <person name="Marques L."/>
            <person name="Divol F."/>
            <person name="Doumas P."/>
            <person name="Sallet E."/>
            <person name="Mancinotti D."/>
            <person name="Carrere S."/>
            <person name="Marande W."/>
            <person name="Arribat S."/>
            <person name="Keller J."/>
            <person name="Huneau C."/>
            <person name="Blein T."/>
            <person name="Aime D."/>
            <person name="Laguerre M."/>
            <person name="Taylor J."/>
            <person name="Schubert V."/>
            <person name="Nelson M."/>
            <person name="Geu-Flores F."/>
            <person name="Crespi M."/>
            <person name="Gallardo-Guerrero K."/>
            <person name="Delaux P.-M."/>
            <person name="Salse J."/>
            <person name="Berges H."/>
            <person name="Guyot R."/>
            <person name="Gouzy J."/>
            <person name="Peret B."/>
        </authorList>
    </citation>
    <scope>NUCLEOTIDE SEQUENCE [LARGE SCALE GENOMIC DNA]</scope>
    <source>
        <strain evidence="2">cv. Amiga</strain>
    </source>
</reference>
<evidence type="ECO:0000313" key="2">
    <source>
        <dbReference type="Proteomes" id="UP000447434"/>
    </source>
</evidence>
<sequence length="73" mass="8150">MHHIFEYQSSPRCKPQLHITSSSNSSGVRVSQQHFLVISIRVCFEHSTIIADMAGCTSIYPPPITSSNHCDFS</sequence>
<evidence type="ECO:0000313" key="1">
    <source>
        <dbReference type="EMBL" id="KAE9618811.1"/>
    </source>
</evidence>
<gene>
    <name evidence="1" type="ORF">Lalb_Chr02g0146601</name>
</gene>
<dbReference type="Proteomes" id="UP000447434">
    <property type="component" value="Chromosome 2"/>
</dbReference>